<protein>
    <recommendedName>
        <fullName evidence="3">DUF1269 domain-containing family protein</fullName>
    </recommendedName>
</protein>
<organism evidence="1 2">
    <name type="scientific">Acetobacterium bakii</name>
    <dbReference type="NCBI Taxonomy" id="52689"/>
    <lineage>
        <taxon>Bacteria</taxon>
        <taxon>Bacillati</taxon>
        <taxon>Bacillota</taxon>
        <taxon>Clostridia</taxon>
        <taxon>Eubacteriales</taxon>
        <taxon>Eubacteriaceae</taxon>
        <taxon>Acetobacterium</taxon>
    </lineage>
</organism>
<accession>A0A0L6TZB4</accession>
<dbReference type="RefSeq" id="WP_050740533.1">
    <property type="nucleotide sequence ID" value="NZ_LGYO01000027.1"/>
</dbReference>
<dbReference type="STRING" id="52689.AKG39_11450"/>
<proteinExistence type="predicted"/>
<sequence length="139" mass="14938">MHGPIDFIVVGFEGNKFNGEVLDALGEAVEKKIIDVLDIAVIAKDEEGQVHAIELSNLDNDLARAIDLTHVSNSGLISLEDTDEVAELLDNNSAAGLLIIEQLWAKDLKKALLSANGRLLSEGRIHPDAAGEIETKEAM</sequence>
<dbReference type="AlphaFoldDB" id="A0A0L6TZB4"/>
<dbReference type="InterPro" id="IPR046288">
    <property type="entry name" value="DUF6325"/>
</dbReference>
<evidence type="ECO:0008006" key="3">
    <source>
        <dbReference type="Google" id="ProtNLM"/>
    </source>
</evidence>
<reference evidence="2" key="1">
    <citation type="submission" date="2015-07" db="EMBL/GenBank/DDBJ databases">
        <title>Draft genome sequence of Acetobacterium bakii DSM 8293, a potential psychrophilic chemical producer through syngas fermentation.</title>
        <authorList>
            <person name="Song Y."/>
            <person name="Hwang S."/>
            <person name="Cho B.-K."/>
        </authorList>
    </citation>
    <scope>NUCLEOTIDE SEQUENCE [LARGE SCALE GENOMIC DNA]</scope>
    <source>
        <strain evidence="2">DSM 8239</strain>
    </source>
</reference>
<gene>
    <name evidence="1" type="ORF">AKG39_11450</name>
</gene>
<dbReference type="Pfam" id="PF19850">
    <property type="entry name" value="DUF6325"/>
    <property type="match status" value="1"/>
</dbReference>
<comment type="caution">
    <text evidence="1">The sequence shown here is derived from an EMBL/GenBank/DDBJ whole genome shotgun (WGS) entry which is preliminary data.</text>
</comment>
<dbReference type="EMBL" id="LGYO01000027">
    <property type="protein sequence ID" value="KNZ41593.1"/>
    <property type="molecule type" value="Genomic_DNA"/>
</dbReference>
<evidence type="ECO:0000313" key="2">
    <source>
        <dbReference type="Proteomes" id="UP000036873"/>
    </source>
</evidence>
<evidence type="ECO:0000313" key="1">
    <source>
        <dbReference type="EMBL" id="KNZ41593.1"/>
    </source>
</evidence>
<dbReference type="Proteomes" id="UP000036873">
    <property type="component" value="Unassembled WGS sequence"/>
</dbReference>
<dbReference type="OrthoDB" id="1779644at2"/>
<keyword evidence="2" id="KW-1185">Reference proteome</keyword>
<name>A0A0L6TZB4_9FIRM</name>